<evidence type="ECO:0000313" key="1">
    <source>
        <dbReference type="EMBL" id="VDM31199.1"/>
    </source>
</evidence>
<dbReference type="WBParaSite" id="TTAC_0000693001-mRNA-1">
    <property type="protein sequence ID" value="TTAC_0000693001-mRNA-1"/>
    <property type="gene ID" value="TTAC_0000693001"/>
</dbReference>
<reference evidence="3" key="1">
    <citation type="submission" date="2017-02" db="UniProtKB">
        <authorList>
            <consortium name="WormBaseParasite"/>
        </authorList>
    </citation>
    <scope>IDENTIFICATION</scope>
</reference>
<reference evidence="1 2" key="2">
    <citation type="submission" date="2018-11" db="EMBL/GenBank/DDBJ databases">
        <authorList>
            <consortium name="Pathogen Informatics"/>
        </authorList>
    </citation>
    <scope>NUCLEOTIDE SEQUENCE [LARGE SCALE GENOMIC DNA]</scope>
</reference>
<dbReference type="AlphaFoldDB" id="A0A0R3X173"/>
<sequence>MGMVEDQVNHPVNKKLGFILVPWAIVQVVAQTSDRASLLSPHLVIRLPRMPFIGYRVVSEATAKAEEDWCYNSTYKEVMARLTSWLTGFGLQQVKKWKSCFDL</sequence>
<keyword evidence="2" id="KW-1185">Reference proteome</keyword>
<accession>A0A0R3X173</accession>
<dbReference type="EMBL" id="UYWX01020332">
    <property type="protein sequence ID" value="VDM31199.1"/>
    <property type="molecule type" value="Genomic_DNA"/>
</dbReference>
<protein>
    <submittedName>
        <fullName evidence="3">CwfJ_C_1 domain-containing protein</fullName>
    </submittedName>
</protein>
<organism evidence="3">
    <name type="scientific">Hydatigena taeniaeformis</name>
    <name type="common">Feline tapeworm</name>
    <name type="synonym">Taenia taeniaeformis</name>
    <dbReference type="NCBI Taxonomy" id="6205"/>
    <lineage>
        <taxon>Eukaryota</taxon>
        <taxon>Metazoa</taxon>
        <taxon>Spiralia</taxon>
        <taxon>Lophotrochozoa</taxon>
        <taxon>Platyhelminthes</taxon>
        <taxon>Cestoda</taxon>
        <taxon>Eucestoda</taxon>
        <taxon>Cyclophyllidea</taxon>
        <taxon>Taeniidae</taxon>
        <taxon>Hydatigera</taxon>
    </lineage>
</organism>
<gene>
    <name evidence="1" type="ORF">TTAC_LOCUS6915</name>
</gene>
<proteinExistence type="predicted"/>
<name>A0A0R3X173_HYDTA</name>
<dbReference type="Proteomes" id="UP000274429">
    <property type="component" value="Unassembled WGS sequence"/>
</dbReference>
<evidence type="ECO:0000313" key="3">
    <source>
        <dbReference type="WBParaSite" id="TTAC_0000693001-mRNA-1"/>
    </source>
</evidence>
<evidence type="ECO:0000313" key="2">
    <source>
        <dbReference type="Proteomes" id="UP000274429"/>
    </source>
</evidence>